<dbReference type="SUPFAM" id="SSF57667">
    <property type="entry name" value="beta-beta-alpha zinc fingers"/>
    <property type="match status" value="1"/>
</dbReference>
<name>A0A6G0STW0_APHGL</name>
<dbReference type="InterPro" id="IPR036236">
    <property type="entry name" value="Znf_C2H2_sf"/>
</dbReference>
<evidence type="ECO:0000259" key="2">
    <source>
        <dbReference type="PROSITE" id="PS50157"/>
    </source>
</evidence>
<dbReference type="SMART" id="SM00355">
    <property type="entry name" value="ZnF_C2H2"/>
    <property type="match status" value="2"/>
</dbReference>
<dbReference type="PANTHER" id="PTHR31511:SF12">
    <property type="entry name" value="RHO TERMINATION FACTOR N-TERMINAL DOMAIN-CONTAINING PROTEIN"/>
    <property type="match status" value="1"/>
</dbReference>
<dbReference type="Proteomes" id="UP000475862">
    <property type="component" value="Unassembled WGS sequence"/>
</dbReference>
<dbReference type="PROSITE" id="PS50157">
    <property type="entry name" value="ZINC_FINGER_C2H2_2"/>
    <property type="match status" value="2"/>
</dbReference>
<dbReference type="AlphaFoldDB" id="A0A6G0STW0"/>
<reference evidence="3 4" key="1">
    <citation type="submission" date="2019-08" db="EMBL/GenBank/DDBJ databases">
        <title>The genome of the soybean aphid Biotype 1, its phylome, world population structure and adaptation to the North American continent.</title>
        <authorList>
            <person name="Giordano R."/>
            <person name="Donthu R.K."/>
            <person name="Hernandez A.G."/>
            <person name="Wright C.L."/>
            <person name="Zimin A.V."/>
        </authorList>
    </citation>
    <scope>NUCLEOTIDE SEQUENCE [LARGE SCALE GENOMIC DNA]</scope>
    <source>
        <tissue evidence="3">Whole aphids</tissue>
    </source>
</reference>
<keyword evidence="4" id="KW-1185">Reference proteome</keyword>
<feature type="domain" description="C2H2-type" evidence="2">
    <location>
        <begin position="30"/>
        <end position="53"/>
    </location>
</feature>
<dbReference type="InterPro" id="IPR013087">
    <property type="entry name" value="Znf_C2H2_type"/>
</dbReference>
<organism evidence="3 4">
    <name type="scientific">Aphis glycines</name>
    <name type="common">Soybean aphid</name>
    <dbReference type="NCBI Taxonomy" id="307491"/>
    <lineage>
        <taxon>Eukaryota</taxon>
        <taxon>Metazoa</taxon>
        <taxon>Ecdysozoa</taxon>
        <taxon>Arthropoda</taxon>
        <taxon>Hexapoda</taxon>
        <taxon>Insecta</taxon>
        <taxon>Pterygota</taxon>
        <taxon>Neoptera</taxon>
        <taxon>Paraneoptera</taxon>
        <taxon>Hemiptera</taxon>
        <taxon>Sternorrhyncha</taxon>
        <taxon>Aphidomorpha</taxon>
        <taxon>Aphidoidea</taxon>
        <taxon>Aphididae</taxon>
        <taxon>Aphidini</taxon>
        <taxon>Aphis</taxon>
        <taxon>Aphis</taxon>
    </lineage>
</organism>
<dbReference type="Pfam" id="PF00096">
    <property type="entry name" value="zf-C2H2"/>
    <property type="match status" value="2"/>
</dbReference>
<sequence length="323" mass="37509">MFSCSVCDKTFTLIKNLHRHVKSHESHNKIVCSICSEIFTRRDNLIRHKKEKHRSNIIIQQQPTITKREIQDFFKPAKNIYDYNVQSRNGHKRPYHTENSNEAANAKKTRMSIVKTRGFIKTGTSLSNKINWYYVKNIDNLTNYRTFLESIKKDLIELLKTLSTKQPIKYNLKLEATYERPNVENSIENRAFKTSAKELFMDTDIEAKINQDFVNLLLEEEIYTSKGSGFTLQSIDGLLLGVYNYTPMGGSSYITLPEDIKNKKAIINPQNSDQQCFKWAILARHVSGNNKNQVAENYTTHEEKYNFSGLTFPTPVIHTFSYI</sequence>
<evidence type="ECO:0000313" key="4">
    <source>
        <dbReference type="Proteomes" id="UP000475862"/>
    </source>
</evidence>
<keyword evidence="1" id="KW-0862">Zinc</keyword>
<feature type="domain" description="C2H2-type" evidence="2">
    <location>
        <begin position="2"/>
        <end position="29"/>
    </location>
</feature>
<proteinExistence type="predicted"/>
<dbReference type="PANTHER" id="PTHR31511">
    <property type="entry name" value="PROTEIN CBG23764"/>
    <property type="match status" value="1"/>
</dbReference>
<gene>
    <name evidence="3" type="ORF">AGLY_017765</name>
</gene>
<comment type="caution">
    <text evidence="3">The sequence shown here is derived from an EMBL/GenBank/DDBJ whole genome shotgun (WGS) entry which is preliminary data.</text>
</comment>
<keyword evidence="1" id="KW-0479">Metal-binding</keyword>
<protein>
    <recommendedName>
        <fullName evidence="2">C2H2-type domain-containing protein</fullName>
    </recommendedName>
</protein>
<dbReference type="PROSITE" id="PS00028">
    <property type="entry name" value="ZINC_FINGER_C2H2_1"/>
    <property type="match status" value="2"/>
</dbReference>
<dbReference type="GO" id="GO:0008270">
    <property type="term" value="F:zinc ion binding"/>
    <property type="evidence" value="ECO:0007669"/>
    <property type="project" value="UniProtKB-KW"/>
</dbReference>
<dbReference type="OrthoDB" id="8191949at2759"/>
<keyword evidence="1" id="KW-0863">Zinc-finger</keyword>
<evidence type="ECO:0000313" key="3">
    <source>
        <dbReference type="EMBL" id="KAE9521830.1"/>
    </source>
</evidence>
<evidence type="ECO:0000256" key="1">
    <source>
        <dbReference type="PROSITE-ProRule" id="PRU00042"/>
    </source>
</evidence>
<accession>A0A6G0STW0</accession>
<dbReference type="Gene3D" id="3.30.160.60">
    <property type="entry name" value="Classic Zinc Finger"/>
    <property type="match status" value="2"/>
</dbReference>
<dbReference type="EMBL" id="VYZN01001960">
    <property type="protein sequence ID" value="KAE9521830.1"/>
    <property type="molecule type" value="Genomic_DNA"/>
</dbReference>